<dbReference type="AlphaFoldDB" id="A0A923DWS0"/>
<dbReference type="EMBL" id="WNXD01000001">
    <property type="protein sequence ID" value="MBB2144095.1"/>
    <property type="molecule type" value="Genomic_DNA"/>
</dbReference>
<organism evidence="1 2">
    <name type="scientific">Pedobacter planticolens</name>
    <dbReference type="NCBI Taxonomy" id="2679964"/>
    <lineage>
        <taxon>Bacteria</taxon>
        <taxon>Pseudomonadati</taxon>
        <taxon>Bacteroidota</taxon>
        <taxon>Sphingobacteriia</taxon>
        <taxon>Sphingobacteriales</taxon>
        <taxon>Sphingobacteriaceae</taxon>
        <taxon>Pedobacter</taxon>
    </lineage>
</organism>
<gene>
    <name evidence="1" type="ORF">GM921_01235</name>
</gene>
<comment type="caution">
    <text evidence="1">The sequence shown here is derived from an EMBL/GenBank/DDBJ whole genome shotgun (WGS) entry which is preliminary data.</text>
</comment>
<name>A0A923DWS0_9SPHI</name>
<sequence length="329" mass="38742">MKKDRLLIYFKEEPRKDSFIYGDRYLILLIKKILFPKKVSSLERVFINLCKGFDFLKVEYIKNLPFHKIRKDDRIITLGIGKSALKGYKKSNKIIAGIGLMTHPSNWPNLFKEYPISVYLQHSEWTAAIYNRWYGENHCKIWPAGIDTNFWKPKENSTKKHLLLYVKFLWNKEENEVKLLAPIELFLKDKQISYKIIRYGSYSLTDYKELLQESIGMIFLCEHESQGLAYQEAMSMNVPILAWDKGVWLDSNRFDWGEKELVPASSAPYFSEECGEKFHNLLSFKSIFNQFYAKSTLHEYSPRNYVINNLSLEKSASKMLEIIKEVYGS</sequence>
<dbReference type="SUPFAM" id="SSF53756">
    <property type="entry name" value="UDP-Glycosyltransferase/glycogen phosphorylase"/>
    <property type="match status" value="1"/>
</dbReference>
<dbReference type="RefSeq" id="WP_182920796.1">
    <property type="nucleotide sequence ID" value="NZ_WNXD01000001.1"/>
</dbReference>
<keyword evidence="2" id="KW-1185">Reference proteome</keyword>
<accession>A0A923DWS0</accession>
<protein>
    <submittedName>
        <fullName evidence="1">Glycosyltransferase family 1 protein</fullName>
    </submittedName>
</protein>
<dbReference type="Gene3D" id="3.40.50.2000">
    <property type="entry name" value="Glycogen Phosphorylase B"/>
    <property type="match status" value="1"/>
</dbReference>
<reference evidence="1" key="1">
    <citation type="submission" date="2019-11" db="EMBL/GenBank/DDBJ databases">
        <title>Description of Pedobacter sp. LMG 31464T.</title>
        <authorList>
            <person name="Carlier A."/>
            <person name="Qi S."/>
            <person name="Vandamme P."/>
        </authorList>
    </citation>
    <scope>NUCLEOTIDE SEQUENCE</scope>
    <source>
        <strain evidence="1">LMG 31464</strain>
    </source>
</reference>
<evidence type="ECO:0000313" key="2">
    <source>
        <dbReference type="Proteomes" id="UP000601055"/>
    </source>
</evidence>
<evidence type="ECO:0000313" key="1">
    <source>
        <dbReference type="EMBL" id="MBB2144095.1"/>
    </source>
</evidence>
<dbReference type="Proteomes" id="UP000601055">
    <property type="component" value="Unassembled WGS sequence"/>
</dbReference>
<proteinExistence type="predicted"/>